<reference evidence="1 2" key="1">
    <citation type="submission" date="2017-06" db="EMBL/GenBank/DDBJ databases">
        <title>Draft genome sequence of anaerobic fermentative bacterium Anaeromicrobium sediminis DY2726D isolated from West Pacific Ocean sediments.</title>
        <authorList>
            <person name="Zeng X."/>
        </authorList>
    </citation>
    <scope>NUCLEOTIDE SEQUENCE [LARGE SCALE GENOMIC DNA]</scope>
    <source>
        <strain evidence="1 2">DY2726D</strain>
    </source>
</reference>
<proteinExistence type="predicted"/>
<dbReference type="InterPro" id="IPR021133">
    <property type="entry name" value="HEAT_type_2"/>
</dbReference>
<keyword evidence="2" id="KW-1185">Reference proteome</keyword>
<dbReference type="RefSeq" id="WP_095134057.1">
    <property type="nucleotide sequence ID" value="NZ_NIBG01000010.1"/>
</dbReference>
<dbReference type="SUPFAM" id="SSF48371">
    <property type="entry name" value="ARM repeat"/>
    <property type="match status" value="1"/>
</dbReference>
<dbReference type="OrthoDB" id="1706421at2"/>
<dbReference type="Gene3D" id="1.25.10.10">
    <property type="entry name" value="Leucine-rich Repeat Variant"/>
    <property type="match status" value="1"/>
</dbReference>
<dbReference type="AlphaFoldDB" id="A0A267MHE2"/>
<evidence type="ECO:0000313" key="1">
    <source>
        <dbReference type="EMBL" id="PAB58991.1"/>
    </source>
</evidence>
<dbReference type="EMBL" id="NIBG01000010">
    <property type="protein sequence ID" value="PAB58991.1"/>
    <property type="molecule type" value="Genomic_DNA"/>
</dbReference>
<evidence type="ECO:0008006" key="3">
    <source>
        <dbReference type="Google" id="ProtNLM"/>
    </source>
</evidence>
<name>A0A267MHE2_9FIRM</name>
<protein>
    <recommendedName>
        <fullName evidence="3">PBS lyase</fullName>
    </recommendedName>
</protein>
<dbReference type="InterPro" id="IPR011989">
    <property type="entry name" value="ARM-like"/>
</dbReference>
<evidence type="ECO:0000313" key="2">
    <source>
        <dbReference type="Proteomes" id="UP000216024"/>
    </source>
</evidence>
<sequence length="225" mass="26493">MEKIKFSWSNIQDLDDDTITYLLYKEGKSLELIGRIRNIGLNEVKKQLVNAKARFRSNKREEKKLLDYLLEMSKDERQKIILNLSKEEKKSLAKDIYMAYPNIKNYDDKLTLIWIIGELGIKKLLPLIYGEINHPFVNIRRVTCSAMGKLKHEKSRPYLMKFLRDSNPQVRQYAVKGLAHIGDGRSKEVLNEILKNAKEKNYVKRAILESVQQIDQRIRKERISE</sequence>
<accession>A0A267MHE2</accession>
<dbReference type="PROSITE" id="PS50077">
    <property type="entry name" value="HEAT_REPEAT"/>
    <property type="match status" value="1"/>
</dbReference>
<dbReference type="Proteomes" id="UP000216024">
    <property type="component" value="Unassembled WGS sequence"/>
</dbReference>
<dbReference type="Pfam" id="PF13646">
    <property type="entry name" value="HEAT_2"/>
    <property type="match status" value="1"/>
</dbReference>
<comment type="caution">
    <text evidence="1">The sequence shown here is derived from an EMBL/GenBank/DDBJ whole genome shotgun (WGS) entry which is preliminary data.</text>
</comment>
<organism evidence="1 2">
    <name type="scientific">Anaeromicrobium sediminis</name>
    <dbReference type="NCBI Taxonomy" id="1478221"/>
    <lineage>
        <taxon>Bacteria</taxon>
        <taxon>Bacillati</taxon>
        <taxon>Bacillota</taxon>
        <taxon>Clostridia</taxon>
        <taxon>Peptostreptococcales</taxon>
        <taxon>Thermotaleaceae</taxon>
        <taxon>Anaeromicrobium</taxon>
    </lineage>
</organism>
<gene>
    <name evidence="1" type="ORF">CCE28_12470</name>
</gene>
<dbReference type="InterPro" id="IPR016024">
    <property type="entry name" value="ARM-type_fold"/>
</dbReference>